<feature type="region of interest" description="Disordered" evidence="1">
    <location>
        <begin position="1"/>
        <end position="97"/>
    </location>
</feature>
<protein>
    <submittedName>
        <fullName evidence="2">Unnamed protein product</fullName>
    </submittedName>
</protein>
<evidence type="ECO:0000256" key="1">
    <source>
        <dbReference type="SAM" id="MobiDB-lite"/>
    </source>
</evidence>
<comment type="caution">
    <text evidence="2">The sequence shown here is derived from an EMBL/GenBank/DDBJ whole genome shotgun (WGS) entry which is preliminary data.</text>
</comment>
<dbReference type="AlphaFoldDB" id="A0A9W6TI98"/>
<dbReference type="EMBL" id="BSXT01000041">
    <property type="protein sequence ID" value="GMF15708.1"/>
    <property type="molecule type" value="Genomic_DNA"/>
</dbReference>
<feature type="compositionally biased region" description="Low complexity" evidence="1">
    <location>
        <begin position="1"/>
        <end position="26"/>
    </location>
</feature>
<organism evidence="2 3">
    <name type="scientific">Phytophthora fragariaefolia</name>
    <dbReference type="NCBI Taxonomy" id="1490495"/>
    <lineage>
        <taxon>Eukaryota</taxon>
        <taxon>Sar</taxon>
        <taxon>Stramenopiles</taxon>
        <taxon>Oomycota</taxon>
        <taxon>Peronosporomycetes</taxon>
        <taxon>Peronosporales</taxon>
        <taxon>Peronosporaceae</taxon>
        <taxon>Phytophthora</taxon>
    </lineage>
</organism>
<accession>A0A9W6TI98</accession>
<dbReference type="Proteomes" id="UP001165121">
    <property type="component" value="Unassembled WGS sequence"/>
</dbReference>
<feature type="compositionally biased region" description="Acidic residues" evidence="1">
    <location>
        <begin position="61"/>
        <end position="70"/>
    </location>
</feature>
<keyword evidence="3" id="KW-1185">Reference proteome</keyword>
<gene>
    <name evidence="2" type="ORF">Pfra01_000052500</name>
</gene>
<feature type="compositionally biased region" description="Polar residues" evidence="1">
    <location>
        <begin position="77"/>
        <end position="95"/>
    </location>
</feature>
<sequence length="341" mass="36452">MLSQSSSAGSPSGSAQLPRCASSVEGGDAGGSTGGSQAAKQDLGNIQRPPLNVADSLLDKEVEEEEEGQSPEDTPMENVSQDGSPPQDPFSSVPQAVSPKKVSSAVAGLLSLDEAMDQVLAGVLPATHTGPSGIQDVVPTCLVSPPKMASSSYCFIVRVPATTKAYRGGKYVQDGYGGGVEALMLYEGLSEQDLEDLGTLFAQDGEKSRSIHDLILRPHSAGPSPLVTLEAELNSLDVCREMALLLRQFPPKRLAERLGDDAVNRTLQLLDTITQLRHDVQFLNDCGEQEAARVEREAARERATLEGNFRRHAKDQLGEIQAPNQRAVDLEAELNQARRKI</sequence>
<reference evidence="2" key="1">
    <citation type="submission" date="2023-04" db="EMBL/GenBank/DDBJ databases">
        <title>Phytophthora fragariaefolia NBRC 109709.</title>
        <authorList>
            <person name="Ichikawa N."/>
            <person name="Sato H."/>
            <person name="Tonouchi N."/>
        </authorList>
    </citation>
    <scope>NUCLEOTIDE SEQUENCE</scope>
    <source>
        <strain evidence="2">NBRC 109709</strain>
    </source>
</reference>
<name>A0A9W6TI98_9STRA</name>
<evidence type="ECO:0000313" key="2">
    <source>
        <dbReference type="EMBL" id="GMF15708.1"/>
    </source>
</evidence>
<proteinExistence type="predicted"/>
<evidence type="ECO:0000313" key="3">
    <source>
        <dbReference type="Proteomes" id="UP001165121"/>
    </source>
</evidence>